<proteinExistence type="predicted"/>
<accession>A0ABY4PMP2</accession>
<evidence type="ECO:0008006" key="3">
    <source>
        <dbReference type="Google" id="ProtNLM"/>
    </source>
</evidence>
<sequence>MKESFGTVRKLADALQQQAVSAGATATSVRGADWRLATVQTVNGDGTILTADGITVRCLETYVQPVVGDLVVISQSSSGNWLATGRTATADLGIGQTRVALKAADTSRTNNATPADDPHLTFEVAANAIYTVDGWIKYSALVDLDITIDWTTPAGALGEWTGHGAGLGTTAQSTNGYSIRTETNDVAQPRNFSGTTSAAGEYSVLIAGTLRVQGTGGTYALQWSQGNTGATATTVYTDSWLRLTRIA</sequence>
<gene>
    <name evidence="1" type="ORF">M4V62_04060</name>
</gene>
<organism evidence="1 2">
    <name type="scientific">Streptomyces durmitorensis</name>
    <dbReference type="NCBI Taxonomy" id="319947"/>
    <lineage>
        <taxon>Bacteria</taxon>
        <taxon>Bacillati</taxon>
        <taxon>Actinomycetota</taxon>
        <taxon>Actinomycetes</taxon>
        <taxon>Kitasatosporales</taxon>
        <taxon>Streptomycetaceae</taxon>
        <taxon>Streptomyces</taxon>
    </lineage>
</organism>
<keyword evidence="2" id="KW-1185">Reference proteome</keyword>
<dbReference type="RefSeq" id="WP_249585818.1">
    <property type="nucleotide sequence ID" value="NZ_BAAAQL010000002.1"/>
</dbReference>
<name>A0ABY4PMP2_9ACTN</name>
<dbReference type="Proteomes" id="UP000829992">
    <property type="component" value="Chromosome"/>
</dbReference>
<evidence type="ECO:0000313" key="1">
    <source>
        <dbReference type="EMBL" id="UQT54321.1"/>
    </source>
</evidence>
<reference evidence="1 2" key="1">
    <citation type="submission" date="2022-05" db="EMBL/GenBank/DDBJ databases">
        <authorList>
            <person name="Zhou X."/>
            <person name="Li K."/>
            <person name="Man Y."/>
        </authorList>
    </citation>
    <scope>NUCLEOTIDE SEQUENCE [LARGE SCALE GENOMIC DNA]</scope>
    <source>
        <strain evidence="1 2">MS405</strain>
    </source>
</reference>
<dbReference type="EMBL" id="CP097289">
    <property type="protein sequence ID" value="UQT54321.1"/>
    <property type="molecule type" value="Genomic_DNA"/>
</dbReference>
<protein>
    <recommendedName>
        <fullName evidence="3">Minor tail protein</fullName>
    </recommendedName>
</protein>
<evidence type="ECO:0000313" key="2">
    <source>
        <dbReference type="Proteomes" id="UP000829992"/>
    </source>
</evidence>